<dbReference type="Pfam" id="PF08309">
    <property type="entry name" value="LVIVD"/>
    <property type="match status" value="3"/>
</dbReference>
<feature type="domain" description="SbsA Ig-like" evidence="7">
    <location>
        <begin position="1309"/>
        <end position="1400"/>
    </location>
</feature>
<dbReference type="PROSITE" id="PS00018">
    <property type="entry name" value="EF_HAND_1"/>
    <property type="match status" value="1"/>
</dbReference>
<feature type="region of interest" description="Disordered" evidence="5">
    <location>
        <begin position="1192"/>
        <end position="1212"/>
    </location>
</feature>
<feature type="compositionally biased region" description="Acidic residues" evidence="5">
    <location>
        <begin position="850"/>
        <end position="860"/>
    </location>
</feature>
<feature type="chain" id="PRO_5043476927" evidence="6">
    <location>
        <begin position="23"/>
        <end position="1402"/>
    </location>
</feature>
<dbReference type="Pfam" id="PF18884">
    <property type="entry name" value="TSP3_bac"/>
    <property type="match status" value="5"/>
</dbReference>
<dbReference type="InterPro" id="IPR053180">
    <property type="entry name" value="Ca-binding_acidic-repeat"/>
</dbReference>
<dbReference type="InterPro" id="IPR011044">
    <property type="entry name" value="Quino_amine_DH_bsu"/>
</dbReference>
<dbReference type="Gene3D" id="2.60.40.10">
    <property type="entry name" value="Immunoglobulins"/>
    <property type="match status" value="1"/>
</dbReference>
<accession>A0AAW7Z7F2</accession>
<dbReference type="InterPro" id="IPR059100">
    <property type="entry name" value="TSP3_bac"/>
</dbReference>
<feature type="compositionally biased region" description="Low complexity" evidence="5">
    <location>
        <begin position="1192"/>
        <end position="1203"/>
    </location>
</feature>
<evidence type="ECO:0000313" key="8">
    <source>
        <dbReference type="EMBL" id="MDO6578618.1"/>
    </source>
</evidence>
<organism evidence="8 9">
    <name type="scientific">Alteromonas stellipolaris</name>
    <dbReference type="NCBI Taxonomy" id="233316"/>
    <lineage>
        <taxon>Bacteria</taxon>
        <taxon>Pseudomonadati</taxon>
        <taxon>Pseudomonadota</taxon>
        <taxon>Gammaproteobacteria</taxon>
        <taxon>Alteromonadales</taxon>
        <taxon>Alteromonadaceae</taxon>
        <taxon>Alteromonas/Salinimonas group</taxon>
        <taxon>Alteromonas</taxon>
    </lineage>
</organism>
<dbReference type="SUPFAM" id="SSF50969">
    <property type="entry name" value="YVTN repeat-like/Quinoprotein amine dehydrogenase"/>
    <property type="match status" value="1"/>
</dbReference>
<feature type="domain" description="SbsA Ig-like" evidence="7">
    <location>
        <begin position="980"/>
        <end position="1085"/>
    </location>
</feature>
<reference evidence="8" key="1">
    <citation type="submission" date="2023-07" db="EMBL/GenBank/DDBJ databases">
        <title>Genome content predicts the carbon catabolic preferences of heterotrophic bacteria.</title>
        <authorList>
            <person name="Gralka M."/>
        </authorList>
    </citation>
    <scope>NUCLEOTIDE SEQUENCE</scope>
    <source>
        <strain evidence="8">F2M12</strain>
    </source>
</reference>
<dbReference type="InterPro" id="IPR014755">
    <property type="entry name" value="Cu-Rt/internalin_Ig-like"/>
</dbReference>
<dbReference type="Gene3D" id="2.60.40.1220">
    <property type="match status" value="5"/>
</dbReference>
<sequence>MNKLNLVVLCIATVASSLPSYAVELNEKCVVNILNRTIQVDQDGYWALPNVPSNMGRIRARATCQLDDGRTVSGQSDYFAVVQNSVVQVGDIQFENVAPIPSDLNFSASTPISLDTIDQTFQLTITASYSDDSVQDVTSEISGINYGSTNPAIASVTANGLVTAHANGIALISARKDGVLVSRAVNISTSGDADGDGLPDDYETENGLNPADPVDAFEDKDGDGLTALEEYSAGTDINNADSDNDGISDKEELEAGEDGFITNPLLADSDGDGIRDGLEIFIGSDPNDENSGDLSNAVNFITVSPAAIFLTYNAIDGEASGQLRVTGHMLDGSEIDLTEQGSGTTYTSADLTIASFGLEDGEVFAGQEGTTEIIVSNNGSEFTVAVEVDEFEPVAVSAISIPGYANNVDVQGDIAYVAAGGSGLQIVNVADRTNPSIISAIDTSGTAIDVKVRGEYVYIADGSGGLIVVNVSDELAPTVVQEISTSGFAKDLSLHDDYIYIASDIGLEIFSIADPNNVIPVGENDALSKAKGVATDGDLLALINDNALAVFDITDRTAPLRITSSNIGNLKSIDFDNGYIYVAAYSTGWRSYKLNQPSASEPDAEVSLQQVAGNRDFVPRDVAVADGFTFFAEQLFPNVVAFVNTRDAENPFFQSTINLSSLGDYAGTGIAVDSAYAYITEERYIVSSDYKATGTTKLFIAQYRMLNDANGIAPEVNLLGPTDRSVVVAGSRINLSATANDDVAVRAVEFWVNGNKVAEDSTYPYQVPYTVVSDERVLTIVAKVFDYGSNSAESSPHLVEVQPDGDNDGLGDNEEVDVWHTDPNDADSDNDGVLDGEEIARGIDPNNVDSDSDGLNDGEELLNGTDPRNPDTEAPFVTATSPENGVTDQAENTPVEVVFNEPLLAKSVKSGALSILEDGLLEVPGSLRLTNGGTTLSFTASDLLKDYTNYTVVVAGVKDIAGNPIVEDYQFSFETGNTVDTDRPTVISVTPTANSTGVPVNASITVVLSERIDPLTIDENALYVVDRTTGLRIDGVTTLLDDNQSLTFAPNVAFLVGRQHQIVLTSQIKDLFGNTLYNTNYYFTTSFDTDATGPQIIATSVLDEQSDVPINARIRVRFDEAVNSLTLDNTKLLLNGNEVAVDTAISDNNTVVSLTPRLMLEPNTSYELFVDLVTDLSGNFLQQSKTIGFTTTSETDTASESITGTSPKSNDRETPLNAILDFSISGRLDPTTVTGNEVYLLDYDGTRARVSAEVSLSNDGQRISLIPSEPLLPGTRYRIYLGYGNYIYDLAGNRLSSNSYYFYTGTSMDTDAPEVVNHGLSGNVDEVALNSVINISFNEPLSEVCLSGDTVQLSNSSGAVAVSWSLSSDKQTLKVYAEDDLVANSDYQLTLNGLCDLAGQTL</sequence>
<dbReference type="SUPFAM" id="SSF49373">
    <property type="entry name" value="Invasin/intimin cell-adhesion fragments"/>
    <property type="match status" value="1"/>
</dbReference>
<name>A0AAW7Z7F2_9ALTE</name>
<dbReference type="EMBL" id="JAUOQI010000010">
    <property type="protein sequence ID" value="MDO6578618.1"/>
    <property type="molecule type" value="Genomic_DNA"/>
</dbReference>
<keyword evidence="4" id="KW-0106">Calcium</keyword>
<dbReference type="RefSeq" id="WP_303538658.1">
    <property type="nucleotide sequence ID" value="NZ_JAUOQI010000010.1"/>
</dbReference>
<dbReference type="PANTHER" id="PTHR37467">
    <property type="entry name" value="EXPORTED CALCIUM-BINDING GLYCOPROTEIN-RELATED"/>
    <property type="match status" value="1"/>
</dbReference>
<dbReference type="Proteomes" id="UP001170717">
    <property type="component" value="Unassembled WGS sequence"/>
</dbReference>
<evidence type="ECO:0000256" key="2">
    <source>
        <dbReference type="ARBA" id="ARBA00022525"/>
    </source>
</evidence>
<dbReference type="Gene3D" id="2.60.40.1080">
    <property type="match status" value="2"/>
</dbReference>
<gene>
    <name evidence="8" type="ORF">Q4527_14535</name>
</gene>
<dbReference type="InterPro" id="IPR013211">
    <property type="entry name" value="LVIVD"/>
</dbReference>
<comment type="caution">
    <text evidence="8">The sequence shown here is derived from an EMBL/GenBank/DDBJ whole genome shotgun (WGS) entry which is preliminary data.</text>
</comment>
<evidence type="ECO:0000256" key="3">
    <source>
        <dbReference type="ARBA" id="ARBA00022729"/>
    </source>
</evidence>
<protein>
    <submittedName>
        <fullName evidence="8">Ig-like domain-containing protein</fullName>
    </submittedName>
</protein>
<dbReference type="Pfam" id="PF17957">
    <property type="entry name" value="Big_7"/>
    <property type="match status" value="1"/>
</dbReference>
<evidence type="ECO:0000313" key="9">
    <source>
        <dbReference type="Proteomes" id="UP001170717"/>
    </source>
</evidence>
<keyword evidence="2" id="KW-0964">Secreted</keyword>
<dbReference type="InterPro" id="IPR008964">
    <property type="entry name" value="Invasin/intimin_cell_adhesion"/>
</dbReference>
<dbReference type="Pfam" id="PF13205">
    <property type="entry name" value="Big_5"/>
    <property type="match status" value="5"/>
</dbReference>
<evidence type="ECO:0000256" key="4">
    <source>
        <dbReference type="ARBA" id="ARBA00022837"/>
    </source>
</evidence>
<evidence type="ECO:0000256" key="6">
    <source>
        <dbReference type="SAM" id="SignalP"/>
    </source>
</evidence>
<feature type="region of interest" description="Disordered" evidence="5">
    <location>
        <begin position="792"/>
        <end position="874"/>
    </location>
</feature>
<proteinExistence type="predicted"/>
<dbReference type="InterPro" id="IPR013783">
    <property type="entry name" value="Ig-like_fold"/>
</dbReference>
<feature type="signal peptide" evidence="6">
    <location>
        <begin position="1"/>
        <end position="22"/>
    </location>
</feature>
<dbReference type="PANTHER" id="PTHR37467:SF1">
    <property type="entry name" value="EXPORTED CALCIUM-BINDING GLYCOPROTEIN"/>
    <property type="match status" value="1"/>
</dbReference>
<dbReference type="InterPro" id="IPR018247">
    <property type="entry name" value="EF_Hand_1_Ca_BS"/>
</dbReference>
<keyword evidence="3 6" id="KW-0732">Signal</keyword>
<feature type="non-terminal residue" evidence="8">
    <location>
        <position position="1402"/>
    </location>
</feature>
<feature type="domain" description="SbsA Ig-like" evidence="7">
    <location>
        <begin position="1197"/>
        <end position="1301"/>
    </location>
</feature>
<evidence type="ECO:0000259" key="7">
    <source>
        <dbReference type="Pfam" id="PF13205"/>
    </source>
</evidence>
<feature type="domain" description="SbsA Ig-like" evidence="7">
    <location>
        <begin position="1090"/>
        <end position="1191"/>
    </location>
</feature>
<evidence type="ECO:0000256" key="5">
    <source>
        <dbReference type="SAM" id="MobiDB-lite"/>
    </source>
</evidence>
<evidence type="ECO:0000256" key="1">
    <source>
        <dbReference type="ARBA" id="ARBA00004613"/>
    </source>
</evidence>
<dbReference type="InterPro" id="IPR032812">
    <property type="entry name" value="SbsA_Ig"/>
</dbReference>
<feature type="compositionally biased region" description="Acidic residues" evidence="5">
    <location>
        <begin position="824"/>
        <end position="837"/>
    </location>
</feature>
<comment type="subcellular location">
    <subcellularLocation>
        <location evidence="1">Secreted</location>
    </subcellularLocation>
</comment>
<feature type="domain" description="SbsA Ig-like" evidence="7">
    <location>
        <begin position="871"/>
        <end position="975"/>
    </location>
</feature>
<feature type="compositionally biased region" description="Acidic residues" evidence="5">
    <location>
        <begin position="803"/>
        <end position="816"/>
    </location>
</feature>